<keyword evidence="4" id="KW-0862">Zinc</keyword>
<name>A0ABD5URV0_9EURY</name>
<dbReference type="Gene3D" id="1.10.472.10">
    <property type="entry name" value="Cyclin-like"/>
    <property type="match status" value="1"/>
</dbReference>
<accession>A0ABD5URV0</accession>
<evidence type="ECO:0000313" key="8">
    <source>
        <dbReference type="EMBL" id="MFC6892187.1"/>
    </source>
</evidence>
<comment type="similarity">
    <text evidence="1">Belongs to the TFIIB family.</text>
</comment>
<reference evidence="8 9" key="1">
    <citation type="journal article" date="2019" name="Int. J. Syst. Evol. Microbiol.">
        <title>The Global Catalogue of Microorganisms (GCM) 10K type strain sequencing project: providing services to taxonomists for standard genome sequencing and annotation.</title>
        <authorList>
            <consortium name="The Broad Institute Genomics Platform"/>
            <consortium name="The Broad Institute Genome Sequencing Center for Infectious Disease"/>
            <person name="Wu L."/>
            <person name="Ma J."/>
        </authorList>
    </citation>
    <scope>NUCLEOTIDE SEQUENCE [LARGE SCALE GENOMIC DNA]</scope>
    <source>
        <strain evidence="8 9">SKJ47</strain>
    </source>
</reference>
<keyword evidence="6" id="KW-0804">Transcription</keyword>
<keyword evidence="9" id="KW-1185">Reference proteome</keyword>
<keyword evidence="3" id="KW-0863">Zinc-finger</keyword>
<keyword evidence="2" id="KW-0677">Repeat</keyword>
<dbReference type="Pfam" id="PF00382">
    <property type="entry name" value="TFIIB"/>
    <property type="match status" value="2"/>
</dbReference>
<evidence type="ECO:0000256" key="4">
    <source>
        <dbReference type="ARBA" id="ARBA00022833"/>
    </source>
</evidence>
<dbReference type="PANTHER" id="PTHR11618:SF13">
    <property type="entry name" value="TRANSCRIPTION INITIATION FACTOR IIB"/>
    <property type="match status" value="1"/>
</dbReference>
<dbReference type="SMART" id="SM00385">
    <property type="entry name" value="CYCLIN"/>
    <property type="match status" value="2"/>
</dbReference>
<dbReference type="Proteomes" id="UP001596296">
    <property type="component" value="Unassembled WGS sequence"/>
</dbReference>
<dbReference type="Pfam" id="PF08271">
    <property type="entry name" value="Zn_Ribbon_TF"/>
    <property type="match status" value="1"/>
</dbReference>
<dbReference type="SUPFAM" id="SSF47954">
    <property type="entry name" value="Cyclin-like"/>
    <property type="match status" value="2"/>
</dbReference>
<dbReference type="PANTHER" id="PTHR11618">
    <property type="entry name" value="TRANSCRIPTION INITIATION FACTOR IIB-RELATED"/>
    <property type="match status" value="1"/>
</dbReference>
<dbReference type="GO" id="GO:0008270">
    <property type="term" value="F:zinc ion binding"/>
    <property type="evidence" value="ECO:0007669"/>
    <property type="project" value="UniProtKB-KW"/>
</dbReference>
<protein>
    <submittedName>
        <fullName evidence="8">Transcription initiation factor IIB family protein</fullName>
    </submittedName>
</protein>
<evidence type="ECO:0000256" key="6">
    <source>
        <dbReference type="ARBA" id="ARBA00023163"/>
    </source>
</evidence>
<keyword evidence="5" id="KW-0805">Transcription regulation</keyword>
<dbReference type="InterPro" id="IPR000812">
    <property type="entry name" value="TFIIB"/>
</dbReference>
<dbReference type="AlphaFoldDB" id="A0ABD5URV0"/>
<sequence>MATRQIYETGLDADVSTDTAATCPECSGRVRPNTIETVCEDCGLVVDDQRIDYGPEWRSFEKTERDRTGAPLTMARHDRGLSTEIGRRIDGYGNPISARKRGHLHRLRRQHRRGRWRTKSERNLAHGLGEIRRIVGGLDLTTPIQDRACRLFRRAQRENLLPGRSIEAMAAGSVYGAARCNGWPMMLVDVQRYARCGASGVRNAYYVLNAELGLPTEPMRPQEFVSRFASELNVPDRVRYRARRLAELAGRDDVVNGAQPSGFAAACLYEAAPTGHLTQVELADVADTTPVTIRTHSRTLSERYRGVA</sequence>
<dbReference type="InterPro" id="IPR013137">
    <property type="entry name" value="Znf_TFIIB"/>
</dbReference>
<organism evidence="8 9">
    <name type="scientific">Halopenitus salinus</name>
    <dbReference type="NCBI Taxonomy" id="1198295"/>
    <lineage>
        <taxon>Archaea</taxon>
        <taxon>Methanobacteriati</taxon>
        <taxon>Methanobacteriota</taxon>
        <taxon>Stenosarchaea group</taxon>
        <taxon>Halobacteria</taxon>
        <taxon>Halobacteriales</taxon>
        <taxon>Haloferacaceae</taxon>
        <taxon>Halopenitus</taxon>
    </lineage>
</organism>
<evidence type="ECO:0000256" key="1">
    <source>
        <dbReference type="ARBA" id="ARBA00010857"/>
    </source>
</evidence>
<evidence type="ECO:0000313" key="9">
    <source>
        <dbReference type="Proteomes" id="UP001596296"/>
    </source>
</evidence>
<keyword evidence="3" id="KW-0479">Metal-binding</keyword>
<evidence type="ECO:0000256" key="3">
    <source>
        <dbReference type="ARBA" id="ARBA00022771"/>
    </source>
</evidence>
<dbReference type="InterPro" id="IPR013150">
    <property type="entry name" value="TFIIB_cyclin"/>
</dbReference>
<dbReference type="RefSeq" id="WP_379741894.1">
    <property type="nucleotide sequence ID" value="NZ_JBHSVN010000001.1"/>
</dbReference>
<feature type="domain" description="Cyclin-like" evidence="7">
    <location>
        <begin position="223"/>
        <end position="302"/>
    </location>
</feature>
<dbReference type="SUPFAM" id="SSF57783">
    <property type="entry name" value="Zinc beta-ribbon"/>
    <property type="match status" value="1"/>
</dbReference>
<proteinExistence type="inferred from homology"/>
<gene>
    <name evidence="8" type="ORF">ACFQE9_06130</name>
</gene>
<evidence type="ECO:0000259" key="7">
    <source>
        <dbReference type="SMART" id="SM00385"/>
    </source>
</evidence>
<evidence type="ECO:0000256" key="2">
    <source>
        <dbReference type="ARBA" id="ARBA00022737"/>
    </source>
</evidence>
<dbReference type="EMBL" id="JBHSXL010000005">
    <property type="protein sequence ID" value="MFC6892187.1"/>
    <property type="molecule type" value="Genomic_DNA"/>
</dbReference>
<comment type="caution">
    <text evidence="8">The sequence shown here is derived from an EMBL/GenBank/DDBJ whole genome shotgun (WGS) entry which is preliminary data.</text>
</comment>
<dbReference type="Gene3D" id="1.10.472.170">
    <property type="match status" value="1"/>
</dbReference>
<feature type="domain" description="Cyclin-like" evidence="7">
    <location>
        <begin position="129"/>
        <end position="210"/>
    </location>
</feature>
<dbReference type="InterPro" id="IPR013763">
    <property type="entry name" value="Cyclin-like_dom"/>
</dbReference>
<dbReference type="InterPro" id="IPR036915">
    <property type="entry name" value="Cyclin-like_sf"/>
</dbReference>
<evidence type="ECO:0000256" key="5">
    <source>
        <dbReference type="ARBA" id="ARBA00023015"/>
    </source>
</evidence>
<dbReference type="PRINTS" id="PR00685">
    <property type="entry name" value="TIFACTORIIB"/>
</dbReference>